<dbReference type="EMBL" id="JACJJG010000073">
    <property type="protein sequence ID" value="MBM6674366.1"/>
    <property type="molecule type" value="Genomic_DNA"/>
</dbReference>
<accession>A0A939B823</accession>
<organism evidence="1 2">
    <name type="scientific">Marseilla massiliensis</name>
    <dbReference type="NCBI Taxonomy" id="1841864"/>
    <lineage>
        <taxon>Bacteria</taxon>
        <taxon>Pseudomonadati</taxon>
        <taxon>Bacteroidota</taxon>
        <taxon>Bacteroidia</taxon>
        <taxon>Bacteroidales</taxon>
        <taxon>Prevotellaceae</taxon>
        <taxon>Marseilla</taxon>
    </lineage>
</organism>
<evidence type="ECO:0000313" key="1">
    <source>
        <dbReference type="EMBL" id="MBM6674366.1"/>
    </source>
</evidence>
<reference evidence="1" key="2">
    <citation type="journal article" date="2021" name="Sci. Rep.">
        <title>The distribution of antibiotic resistance genes in chicken gut microbiota commensals.</title>
        <authorList>
            <person name="Juricova H."/>
            <person name="Matiasovicova J."/>
            <person name="Kubasova T."/>
            <person name="Cejkova D."/>
            <person name="Rychlik I."/>
        </authorList>
    </citation>
    <scope>NUCLEOTIDE SEQUENCE</scope>
    <source>
        <strain evidence="1">An824</strain>
    </source>
</reference>
<reference evidence="1" key="1">
    <citation type="submission" date="2020-08" db="EMBL/GenBank/DDBJ databases">
        <authorList>
            <person name="Cejkova D."/>
            <person name="Kubasova T."/>
            <person name="Jahodarova E."/>
            <person name="Rychlik I."/>
        </authorList>
    </citation>
    <scope>NUCLEOTIDE SEQUENCE</scope>
    <source>
        <strain evidence="1">An824</strain>
    </source>
</reference>
<proteinExistence type="predicted"/>
<evidence type="ECO:0000313" key="2">
    <source>
        <dbReference type="Proteomes" id="UP000706891"/>
    </source>
</evidence>
<gene>
    <name evidence="1" type="ORF">H6A34_10835</name>
</gene>
<dbReference type="AlphaFoldDB" id="A0A939B823"/>
<name>A0A939B823_9BACT</name>
<dbReference type="RefSeq" id="WP_205105531.1">
    <property type="nucleotide sequence ID" value="NZ_JACJJG010000073.1"/>
</dbReference>
<keyword evidence="2" id="KW-1185">Reference proteome</keyword>
<dbReference type="SUPFAM" id="SSF56399">
    <property type="entry name" value="ADP-ribosylation"/>
    <property type="match status" value="1"/>
</dbReference>
<protein>
    <submittedName>
        <fullName evidence="1">Uncharacterized protein</fullName>
    </submittedName>
</protein>
<dbReference type="Proteomes" id="UP000706891">
    <property type="component" value="Unassembled WGS sequence"/>
</dbReference>
<sequence length="239" mass="28194">MSNKLYRILNEEESYDILYTSYINQSARKNKILEFYEQIEKVCKLSQECNIKIASALRIATQYGWVIEDVQRMVRKGATEIPLDLFLVCDEQKEHISMQPLVDFIVEYNTYYQETGVFLDDEKGHGQYFWEAIWDIVRRDEFPGTNSRLDSCFAFTSRADTVQFSKEFRVSERKVAEVVIEDADINIYDMQWITTVPVDSTMNEAVEYARNYWKGLKTENPIMEALIFGEYTFKEDNND</sequence>
<comment type="caution">
    <text evidence="1">The sequence shown here is derived from an EMBL/GenBank/DDBJ whole genome shotgun (WGS) entry which is preliminary data.</text>
</comment>